<protein>
    <submittedName>
        <fullName evidence="1">IS30 family transposase</fullName>
    </submittedName>
</protein>
<name>A0ABV4CYR8_9BACT</name>
<evidence type="ECO:0000313" key="2">
    <source>
        <dbReference type="Proteomes" id="UP001565200"/>
    </source>
</evidence>
<keyword evidence="2" id="KW-1185">Reference proteome</keyword>
<reference evidence="1 2" key="1">
    <citation type="submission" date="2024-03" db="EMBL/GenBank/DDBJ databases">
        <title>Mouse gut bacterial collection (mGBC) of GemPharmatech.</title>
        <authorList>
            <person name="He Y."/>
            <person name="Dong L."/>
            <person name="Wu D."/>
            <person name="Gao X."/>
            <person name="Lin Z."/>
        </authorList>
    </citation>
    <scope>NUCLEOTIDE SEQUENCE [LARGE SCALE GENOMIC DNA]</scope>
    <source>
        <strain evidence="1 2">54-13</strain>
    </source>
</reference>
<organism evidence="1 2">
    <name type="scientific">Heminiphilus faecis</name>
    <dbReference type="NCBI Taxonomy" id="2601703"/>
    <lineage>
        <taxon>Bacteria</taxon>
        <taxon>Pseudomonadati</taxon>
        <taxon>Bacteroidota</taxon>
        <taxon>Bacteroidia</taxon>
        <taxon>Bacteroidales</taxon>
        <taxon>Muribaculaceae</taxon>
        <taxon>Heminiphilus</taxon>
    </lineage>
</organism>
<comment type="caution">
    <text evidence="1">The sequence shown here is derived from an EMBL/GenBank/DDBJ whole genome shotgun (WGS) entry which is preliminary data.</text>
</comment>
<sequence>NFDDFSDKRIMEIQKKLNRRPREKINFDTPKARFFALVG</sequence>
<evidence type="ECO:0000313" key="1">
    <source>
        <dbReference type="EMBL" id="MEY8246559.1"/>
    </source>
</evidence>
<proteinExistence type="predicted"/>
<dbReference type="Proteomes" id="UP001565200">
    <property type="component" value="Unassembled WGS sequence"/>
</dbReference>
<feature type="non-terminal residue" evidence="1">
    <location>
        <position position="1"/>
    </location>
</feature>
<dbReference type="EMBL" id="JBCLPP010000055">
    <property type="protein sequence ID" value="MEY8246559.1"/>
    <property type="molecule type" value="Genomic_DNA"/>
</dbReference>
<gene>
    <name evidence="1" type="ORF">AAK873_13195</name>
</gene>
<accession>A0ABV4CYR8</accession>